<dbReference type="AlphaFoldDB" id="A0A0K1S1L4"/>
<dbReference type="PANTHER" id="PTHR43329">
    <property type="entry name" value="EPOXIDE HYDROLASE"/>
    <property type="match status" value="1"/>
</dbReference>
<dbReference type="InterPro" id="IPR000639">
    <property type="entry name" value="Epox_hydrolase-like"/>
</dbReference>
<dbReference type="KEGG" id="mpk:VL20_2811"/>
<dbReference type="Gene3D" id="3.40.50.1820">
    <property type="entry name" value="alpha/beta hydrolase"/>
    <property type="match status" value="1"/>
</dbReference>
<evidence type="ECO:0000259" key="2">
    <source>
        <dbReference type="Pfam" id="PF00561"/>
    </source>
</evidence>
<keyword evidence="1 3" id="KW-0378">Hydrolase</keyword>
<dbReference type="PRINTS" id="PR00412">
    <property type="entry name" value="EPOXHYDRLASE"/>
</dbReference>
<evidence type="ECO:0000313" key="4">
    <source>
        <dbReference type="Proteomes" id="UP000068167"/>
    </source>
</evidence>
<dbReference type="PATRIC" id="fig|1638788.3.peg.2823"/>
<organism evidence="3 4">
    <name type="scientific">Microcystis panniformis FACHB-1757</name>
    <dbReference type="NCBI Taxonomy" id="1638788"/>
    <lineage>
        <taxon>Bacteria</taxon>
        <taxon>Bacillati</taxon>
        <taxon>Cyanobacteriota</taxon>
        <taxon>Cyanophyceae</taxon>
        <taxon>Oscillatoriophycideae</taxon>
        <taxon>Chroococcales</taxon>
        <taxon>Microcystaceae</taxon>
        <taxon>Microcystis</taxon>
    </lineage>
</organism>
<proteinExistence type="predicted"/>
<dbReference type="InterPro" id="IPR029058">
    <property type="entry name" value="AB_hydrolase_fold"/>
</dbReference>
<dbReference type="SUPFAM" id="SSF53474">
    <property type="entry name" value="alpha/beta-Hydrolases"/>
    <property type="match status" value="1"/>
</dbReference>
<protein>
    <submittedName>
        <fullName evidence="3">Alpha/beta hydrolase fold</fullName>
    </submittedName>
</protein>
<sequence length="293" mass="33385">MLTNFRKFQLEVNDITINGVKGGRGFPLLLLHGYPQTHQMWHKIAPRLAANFTVIATDLRGYGDSDKPLPLEDSSNYCKRVMALDQVLLMEKLGYQEFYLIGHDRGARVSHRLALDFPKKVKKLVLLDIAPTMAMYDATDKTFATAYYHWFFLIQPSPFPETLIAANPDYYLQHCLQSWGRDFSAFTEEALGEYRRCFRDLSTITATCADYRAAATIDLEHDRQDLDRKISSPLLVLWGEKGFIARQYDVIALWQQRANQVTGQAIASGHFLPEEAPEETGQAIEDFLPNSLS</sequence>
<dbReference type="PRINTS" id="PR00111">
    <property type="entry name" value="ABHYDROLASE"/>
</dbReference>
<dbReference type="GO" id="GO:0016787">
    <property type="term" value="F:hydrolase activity"/>
    <property type="evidence" value="ECO:0007669"/>
    <property type="project" value="UniProtKB-KW"/>
</dbReference>
<name>A0A0K1S1L4_9CHRO</name>
<gene>
    <name evidence="3" type="ORF">VL20_2811</name>
</gene>
<dbReference type="Proteomes" id="UP000068167">
    <property type="component" value="Chromosome"/>
</dbReference>
<accession>A0A0K1S1L4</accession>
<keyword evidence="4" id="KW-1185">Reference proteome</keyword>
<reference evidence="3 4" key="1">
    <citation type="journal article" date="2016" name="Stand. Genomic Sci.">
        <title>Complete genome sequence and genomic characterization of Microcystis panniformis FACHB 1757 by third-generation sequencing.</title>
        <authorList>
            <person name="Zhang J.Y."/>
            <person name="Guan R."/>
            <person name="Zhang H.J."/>
            <person name="Li H."/>
            <person name="Xiao P."/>
            <person name="Yu G.L."/>
            <person name="Du L."/>
            <person name="Cao D.M."/>
            <person name="Zhu B.C."/>
            <person name="Li R.H."/>
            <person name="Lu Z.H."/>
        </authorList>
    </citation>
    <scope>NUCLEOTIDE SEQUENCE [LARGE SCALE GENOMIC DNA]</scope>
    <source>
        <strain evidence="3 4">FACHB-1757</strain>
    </source>
</reference>
<evidence type="ECO:0000256" key="1">
    <source>
        <dbReference type="ARBA" id="ARBA00022801"/>
    </source>
</evidence>
<dbReference type="Pfam" id="PF00561">
    <property type="entry name" value="Abhydrolase_1"/>
    <property type="match status" value="1"/>
</dbReference>
<feature type="domain" description="AB hydrolase-1" evidence="2">
    <location>
        <begin position="27"/>
        <end position="277"/>
    </location>
</feature>
<dbReference type="RefSeq" id="WP_052276587.1">
    <property type="nucleotide sequence ID" value="NZ_CP011339.1"/>
</dbReference>
<dbReference type="InterPro" id="IPR000073">
    <property type="entry name" value="AB_hydrolase_1"/>
</dbReference>
<dbReference type="EMBL" id="CP011339">
    <property type="protein sequence ID" value="AKV67861.1"/>
    <property type="molecule type" value="Genomic_DNA"/>
</dbReference>
<evidence type="ECO:0000313" key="3">
    <source>
        <dbReference type="EMBL" id="AKV67861.1"/>
    </source>
</evidence>